<dbReference type="SMART" id="SM00233">
    <property type="entry name" value="PH"/>
    <property type="match status" value="2"/>
</dbReference>
<protein>
    <recommendedName>
        <fullName evidence="2">PH domain-containing protein</fullName>
    </recommendedName>
</protein>
<organism evidence="3 4">
    <name type="scientific">Stephanodiscus triporus</name>
    <dbReference type="NCBI Taxonomy" id="2934178"/>
    <lineage>
        <taxon>Eukaryota</taxon>
        <taxon>Sar</taxon>
        <taxon>Stramenopiles</taxon>
        <taxon>Ochrophyta</taxon>
        <taxon>Bacillariophyta</taxon>
        <taxon>Coscinodiscophyceae</taxon>
        <taxon>Thalassiosirophycidae</taxon>
        <taxon>Stephanodiscales</taxon>
        <taxon>Stephanodiscaceae</taxon>
        <taxon>Stephanodiscus</taxon>
    </lineage>
</organism>
<dbReference type="Gene3D" id="2.30.29.30">
    <property type="entry name" value="Pleckstrin-homology domain (PH domain)/Phosphotyrosine-binding domain (PTB)"/>
    <property type="match status" value="2"/>
</dbReference>
<dbReference type="AlphaFoldDB" id="A0ABD3NBC2"/>
<sequence>MDPVLACIAGMNCDVGEVDILLSETKLSAKKADNEASSPEISGDDRPLEEPQAMGMAQDFAIEHRIFLRAVLALLNERDRLTIDAYANSSKTIKVGHLKKASRRMGLWRTKIVELRRGTLCYFDDADKQGSSSSHNNDRKITAVRRKDLPLTAASCTCRPVKHSGGAVFELRIQGGSRRLWMAKSPEERLIWIQAIHNAMIGASVTRGDNFLEYQVEHVDGKNRKKKGNNVPPNSPYREFLEQYLEIRAATQAADSKDQYLGALSCLRGKSITVPVQWIKSQVDDTPAASFVETEISSGIDQLWKDLLRDSVEINGEVIKGDSLNGPERVVGQLTQHILGNHVSSQLDIITEVQAISYARDILLACDRTRSGGDSYFCLENLCLNRTLVVLCPSSTEASPISVKVSTRCQQKGIEEAGITECGWAISRKNSGEPWKRQYMVLSNSVLYCYSAADPKPHELLEKVMLQGAKIDSSSHLVQKSKYIKHPDESVTGGIVNVATNDGQIIREYLFEDEFNFIIWHISMKKSADSFLGCQEGKYATSPHHNTFGTTCHTVDAIVNVCTEYKICTADPSGVESSDTWAALRTTFVQRFTLTGGPNGRIFRGDEVVHLEVL</sequence>
<gene>
    <name evidence="3" type="ORF">ACHAW5_008608</name>
</gene>
<accession>A0ABD3NBC2</accession>
<dbReference type="SUPFAM" id="SSF50729">
    <property type="entry name" value="PH domain-like"/>
    <property type="match status" value="2"/>
</dbReference>
<keyword evidence="4" id="KW-1185">Reference proteome</keyword>
<dbReference type="Pfam" id="PF00169">
    <property type="entry name" value="PH"/>
    <property type="match status" value="1"/>
</dbReference>
<proteinExistence type="predicted"/>
<name>A0ABD3NBC2_9STRA</name>
<feature type="region of interest" description="Disordered" evidence="1">
    <location>
        <begin position="31"/>
        <end position="50"/>
    </location>
</feature>
<evidence type="ECO:0000313" key="3">
    <source>
        <dbReference type="EMBL" id="KAL3772658.1"/>
    </source>
</evidence>
<dbReference type="EMBL" id="JALLAZ020001572">
    <property type="protein sequence ID" value="KAL3772658.1"/>
    <property type="molecule type" value="Genomic_DNA"/>
</dbReference>
<dbReference type="InterPro" id="IPR011993">
    <property type="entry name" value="PH-like_dom_sf"/>
</dbReference>
<comment type="caution">
    <text evidence="3">The sequence shown here is derived from an EMBL/GenBank/DDBJ whole genome shotgun (WGS) entry which is preliminary data.</text>
</comment>
<evidence type="ECO:0000313" key="4">
    <source>
        <dbReference type="Proteomes" id="UP001530315"/>
    </source>
</evidence>
<reference evidence="3 4" key="1">
    <citation type="submission" date="2024-10" db="EMBL/GenBank/DDBJ databases">
        <title>Updated reference genomes for cyclostephanoid diatoms.</title>
        <authorList>
            <person name="Roberts W.R."/>
            <person name="Alverson A.J."/>
        </authorList>
    </citation>
    <scope>NUCLEOTIDE SEQUENCE [LARGE SCALE GENOMIC DNA]</scope>
    <source>
        <strain evidence="3 4">AJA276-08</strain>
    </source>
</reference>
<dbReference type="Proteomes" id="UP001530315">
    <property type="component" value="Unassembled WGS sequence"/>
</dbReference>
<feature type="domain" description="PH" evidence="2">
    <location>
        <begin position="91"/>
        <end position="201"/>
    </location>
</feature>
<evidence type="ECO:0000259" key="2">
    <source>
        <dbReference type="PROSITE" id="PS50003"/>
    </source>
</evidence>
<dbReference type="InterPro" id="IPR001849">
    <property type="entry name" value="PH_domain"/>
</dbReference>
<dbReference type="PROSITE" id="PS50003">
    <property type="entry name" value="PH_DOMAIN"/>
    <property type="match status" value="1"/>
</dbReference>
<evidence type="ECO:0000256" key="1">
    <source>
        <dbReference type="SAM" id="MobiDB-lite"/>
    </source>
</evidence>